<dbReference type="GO" id="GO:0005886">
    <property type="term" value="C:plasma membrane"/>
    <property type="evidence" value="ECO:0007669"/>
    <property type="project" value="TreeGrafter"/>
</dbReference>
<keyword evidence="3" id="KW-0274">FAD</keyword>
<keyword evidence="6" id="KW-1185">Reference proteome</keyword>
<dbReference type="InterPro" id="IPR036250">
    <property type="entry name" value="AcylCo_DH-like_C"/>
</dbReference>
<dbReference type="AlphaFoldDB" id="A0A1C5G819"/>
<dbReference type="InterPro" id="IPR046373">
    <property type="entry name" value="Acyl-CoA_Oxase/DH_mid-dom_sf"/>
</dbReference>
<dbReference type="RefSeq" id="WP_088999835.1">
    <property type="nucleotide sequence ID" value="NZ_JBFAAC010000014.1"/>
</dbReference>
<dbReference type="Gene3D" id="1.20.140.10">
    <property type="entry name" value="Butyryl-CoA Dehydrogenase, subunit A, domain 3"/>
    <property type="match status" value="1"/>
</dbReference>
<dbReference type="GeneID" id="95801931"/>
<evidence type="ECO:0000313" key="6">
    <source>
        <dbReference type="Proteomes" id="UP000198251"/>
    </source>
</evidence>
<dbReference type="Gene3D" id="2.40.110.10">
    <property type="entry name" value="Butyryl-CoA Dehydrogenase, subunit A, domain 2"/>
    <property type="match status" value="1"/>
</dbReference>
<dbReference type="SUPFAM" id="SSF47203">
    <property type="entry name" value="Acyl-CoA dehydrogenase C-terminal domain-like"/>
    <property type="match status" value="1"/>
</dbReference>
<gene>
    <name evidence="5" type="ORF">GA0070610_2114</name>
</gene>
<keyword evidence="2" id="KW-0285">Flavoprotein</keyword>
<name>A0A1C5G819_MICEH</name>
<reference evidence="5 6" key="1">
    <citation type="submission" date="2016-06" db="EMBL/GenBank/DDBJ databases">
        <authorList>
            <person name="Kjaerup R.B."/>
            <person name="Dalgaard T.S."/>
            <person name="Juul-Madsen H.R."/>
        </authorList>
    </citation>
    <scope>NUCLEOTIDE SEQUENCE [LARGE SCALE GENOMIC DNA]</scope>
    <source>
        <strain evidence="5 6">DSM 43913</strain>
    </source>
</reference>
<dbReference type="Pfam" id="PF00441">
    <property type="entry name" value="Acyl-CoA_dh_1"/>
    <property type="match status" value="1"/>
</dbReference>
<dbReference type="InterPro" id="IPR009075">
    <property type="entry name" value="AcylCo_DH/oxidase_C"/>
</dbReference>
<dbReference type="EMBL" id="LT607733">
    <property type="protein sequence ID" value="SCG15867.1"/>
    <property type="molecule type" value="Genomic_DNA"/>
</dbReference>
<comment type="similarity">
    <text evidence="1">Belongs to the acyl-CoA dehydrogenase family.</text>
</comment>
<evidence type="ECO:0000256" key="3">
    <source>
        <dbReference type="ARBA" id="ARBA00022827"/>
    </source>
</evidence>
<organism evidence="5 6">
    <name type="scientific">Micromonospora echinofusca</name>
    <dbReference type="NCBI Taxonomy" id="47858"/>
    <lineage>
        <taxon>Bacteria</taxon>
        <taxon>Bacillati</taxon>
        <taxon>Actinomycetota</taxon>
        <taxon>Actinomycetes</taxon>
        <taxon>Micromonosporales</taxon>
        <taxon>Micromonosporaceae</taxon>
        <taxon>Micromonospora</taxon>
    </lineage>
</organism>
<proteinExistence type="inferred from homology"/>
<evidence type="ECO:0000259" key="4">
    <source>
        <dbReference type="Pfam" id="PF00441"/>
    </source>
</evidence>
<dbReference type="PANTHER" id="PTHR43884:SF19">
    <property type="entry name" value="ACYL-COA DEHYDROGENASE FADE4-RELATED"/>
    <property type="match status" value="1"/>
</dbReference>
<dbReference type="GO" id="GO:0003995">
    <property type="term" value="F:acyl-CoA dehydrogenase activity"/>
    <property type="evidence" value="ECO:0007669"/>
    <property type="project" value="TreeGrafter"/>
</dbReference>
<protein>
    <submittedName>
        <fullName evidence="5">Acyl-CoA dehydrogenase</fullName>
    </submittedName>
</protein>
<evidence type="ECO:0000313" key="5">
    <source>
        <dbReference type="EMBL" id="SCG15867.1"/>
    </source>
</evidence>
<feature type="domain" description="Acyl-CoA dehydrogenase/oxidase C-terminal" evidence="4">
    <location>
        <begin position="245"/>
        <end position="394"/>
    </location>
</feature>
<dbReference type="SUPFAM" id="SSF56645">
    <property type="entry name" value="Acyl-CoA dehydrogenase NM domain-like"/>
    <property type="match status" value="1"/>
</dbReference>
<sequence>MADSLLLDPHTYDPTHLDDTSRRLLRATVDWFEGRGKKALLDSYDRHEWYADFLDFAAKEGLFAAFCTPAADGGGDPAKRWDTARNAALSEILGFYGLGYWYTWQVTVLGLGPVWQSDNAAARARAAALLDDGHVMAFGLSERAHGADIYSTDMLLTPDGDGGFRASGAKYYIGNGNVAGLVSVFGRRADVEGPDGYVFFAADSRHRAYHLVRNVVNAQMYVSEFRLADYPVRPEDVLHTGRAAFDAALNTVNVGKFNLCTASIGICEHAMYEAVTHAHNRVLYGRRVTDFPHVRRELTDAYARLVAMKLFSDRAVDYFRSAGPDDRRYLLFNPMTKMKVTTEGERVVDLLWDVIAAKGFEADTYFDKAAKDIRGLPKLEGTVHVNLTLIMKFMANYLFHPAEHPPVPRRHDAADDEFLFRQGPARGLGAIRFHDWRAAYDAHAEVPNVARFREQADGFCALLAAHAPSEEQQADLDFLLALGQLFALIVYGHLILEQAELTGLDSDVLDEIFDVLVRDFSAYATELHGRAATTGEQAAWALAHVRRPVADPQRTARMWARVAGLSGAYEMRP</sequence>
<evidence type="ECO:0000256" key="2">
    <source>
        <dbReference type="ARBA" id="ARBA00022630"/>
    </source>
</evidence>
<dbReference type="Proteomes" id="UP000198251">
    <property type="component" value="Chromosome I"/>
</dbReference>
<accession>A0A1C5G819</accession>
<dbReference type="PANTHER" id="PTHR43884">
    <property type="entry name" value="ACYL-COA DEHYDROGENASE"/>
    <property type="match status" value="1"/>
</dbReference>
<evidence type="ECO:0000256" key="1">
    <source>
        <dbReference type="ARBA" id="ARBA00009347"/>
    </source>
</evidence>
<dbReference type="InterPro" id="IPR009100">
    <property type="entry name" value="AcylCoA_DH/oxidase_NM_dom_sf"/>
</dbReference>